<evidence type="ECO:0000313" key="3">
    <source>
        <dbReference type="Proteomes" id="UP000680865"/>
    </source>
</evidence>
<keyword evidence="1" id="KW-0175">Coiled coil</keyword>
<dbReference type="AlphaFoldDB" id="A0A919SVM1"/>
<name>A0A919SVM1_9ACTN</name>
<dbReference type="EMBL" id="BOQP01000037">
    <property type="protein sequence ID" value="GIM79297.1"/>
    <property type="molecule type" value="Genomic_DNA"/>
</dbReference>
<evidence type="ECO:0000313" key="2">
    <source>
        <dbReference type="EMBL" id="GIM79297.1"/>
    </source>
</evidence>
<dbReference type="RefSeq" id="WP_213001003.1">
    <property type="nucleotide sequence ID" value="NZ_BAAATW010000031.1"/>
</dbReference>
<accession>A0A919SVM1</accession>
<comment type="caution">
    <text evidence="2">The sequence shown here is derived from an EMBL/GenBank/DDBJ whole genome shotgun (WGS) entry which is preliminary data.</text>
</comment>
<gene>
    <name evidence="2" type="ORF">Aco04nite_64770</name>
</gene>
<dbReference type="SUPFAM" id="SSF52540">
    <property type="entry name" value="P-loop containing nucleoside triphosphate hydrolases"/>
    <property type="match status" value="1"/>
</dbReference>
<protein>
    <submittedName>
        <fullName evidence="2">Uncharacterized protein</fullName>
    </submittedName>
</protein>
<sequence>MSGEELATRVAVATGLAVPAVERVFRDQGFGPALTDSLPRSVQLRRLRIAGDRSVEPRGLFDRDIVFGPGLTVLAADNLRGKTSVLELITWCLRGSPRSNLQGVVRSWLSRLDCDAVIGGRPLGFRLSIRDGELVEGRVLSGPDPDRLARADTAQPGEIVEIVHATTPASFADRVEKLMMELLHLEELESSSSRAAAGKATYGWPAYYGALYLPPGGDPALLGDTVMGGIAGRLLQVFLDLPGAALLTRLRTARDQLEEAARAADTDAARTRRLMESQRHAVLVRLDSARTEMAQLRNPPQAAALLDEVSTRTGKAVAAEASLREARETYEALRWQRQQDEKLLNDLLEDHSAGLFFHGLDPAACPRCEHPIRPERRAAERKLGICAVCTEPVDAGEPDRDEVGMAEEEARWRLKASRQAEELASAHRDETAAYAAGRRAALAEVERDLATLRDGGYEQRRGELRDLVARLEGAASAWDALPGTPDRRRDDVRVVLDAAVDLLTGDQAAAGEKLFDELNTDIAALARTFGFRNLDRVAVDRSGRIQVYKTGGPQEWFKNQSPGERLRLRIAVVVALLRRGQRRGVATHPGLLLIDSPRSEEVQDDDAAALLTALEQLCAGTRGLQILVTTVDEPLVRRALTGSTIITAPGPGEPLW</sequence>
<proteinExistence type="predicted"/>
<dbReference type="Gene3D" id="3.40.50.300">
    <property type="entry name" value="P-loop containing nucleotide triphosphate hydrolases"/>
    <property type="match status" value="2"/>
</dbReference>
<feature type="coiled-coil region" evidence="1">
    <location>
        <begin position="316"/>
        <end position="343"/>
    </location>
</feature>
<dbReference type="InterPro" id="IPR027417">
    <property type="entry name" value="P-loop_NTPase"/>
</dbReference>
<evidence type="ECO:0000256" key="1">
    <source>
        <dbReference type="SAM" id="Coils"/>
    </source>
</evidence>
<organism evidence="2 3">
    <name type="scientific">Winogradskya consettensis</name>
    <dbReference type="NCBI Taxonomy" id="113560"/>
    <lineage>
        <taxon>Bacteria</taxon>
        <taxon>Bacillati</taxon>
        <taxon>Actinomycetota</taxon>
        <taxon>Actinomycetes</taxon>
        <taxon>Micromonosporales</taxon>
        <taxon>Micromonosporaceae</taxon>
        <taxon>Winogradskya</taxon>
    </lineage>
</organism>
<keyword evidence="3" id="KW-1185">Reference proteome</keyword>
<reference evidence="2" key="1">
    <citation type="submission" date="2021-03" db="EMBL/GenBank/DDBJ databases">
        <title>Whole genome shotgun sequence of Actinoplanes consettensis NBRC 14913.</title>
        <authorList>
            <person name="Komaki H."/>
            <person name="Tamura T."/>
        </authorList>
    </citation>
    <scope>NUCLEOTIDE SEQUENCE</scope>
    <source>
        <strain evidence="2">NBRC 14913</strain>
    </source>
</reference>
<dbReference type="Proteomes" id="UP000680865">
    <property type="component" value="Unassembled WGS sequence"/>
</dbReference>